<dbReference type="EMBL" id="SZYD01000012">
    <property type="protein sequence ID" value="KAD4585464.1"/>
    <property type="molecule type" value="Genomic_DNA"/>
</dbReference>
<dbReference type="AlphaFoldDB" id="A0A5N6NCG1"/>
<dbReference type="Proteomes" id="UP000326396">
    <property type="component" value="Linkage Group LG2"/>
</dbReference>
<gene>
    <name evidence="1" type="ORF">E3N88_23065</name>
</gene>
<evidence type="ECO:0000313" key="1">
    <source>
        <dbReference type="EMBL" id="KAD4585464.1"/>
    </source>
</evidence>
<organism evidence="1 2">
    <name type="scientific">Mikania micrantha</name>
    <name type="common">bitter vine</name>
    <dbReference type="NCBI Taxonomy" id="192012"/>
    <lineage>
        <taxon>Eukaryota</taxon>
        <taxon>Viridiplantae</taxon>
        <taxon>Streptophyta</taxon>
        <taxon>Embryophyta</taxon>
        <taxon>Tracheophyta</taxon>
        <taxon>Spermatophyta</taxon>
        <taxon>Magnoliopsida</taxon>
        <taxon>eudicotyledons</taxon>
        <taxon>Gunneridae</taxon>
        <taxon>Pentapetalae</taxon>
        <taxon>asterids</taxon>
        <taxon>campanulids</taxon>
        <taxon>Asterales</taxon>
        <taxon>Asteraceae</taxon>
        <taxon>Asteroideae</taxon>
        <taxon>Heliantheae alliance</taxon>
        <taxon>Eupatorieae</taxon>
        <taxon>Mikania</taxon>
    </lineage>
</organism>
<comment type="caution">
    <text evidence="1">The sequence shown here is derived from an EMBL/GenBank/DDBJ whole genome shotgun (WGS) entry which is preliminary data.</text>
</comment>
<proteinExistence type="predicted"/>
<evidence type="ECO:0000313" key="2">
    <source>
        <dbReference type="Proteomes" id="UP000326396"/>
    </source>
</evidence>
<accession>A0A5N6NCG1</accession>
<reference evidence="1 2" key="1">
    <citation type="submission" date="2019-05" db="EMBL/GenBank/DDBJ databases">
        <title>Mikania micrantha, genome provides insights into the molecular mechanism of rapid growth.</title>
        <authorList>
            <person name="Liu B."/>
        </authorList>
    </citation>
    <scope>NUCLEOTIDE SEQUENCE [LARGE SCALE GENOMIC DNA]</scope>
    <source>
        <strain evidence="1">NLD-2019</strain>
        <tissue evidence="1">Leaf</tissue>
    </source>
</reference>
<sequence>MDVERNSSIGGEGDDIDIDYLSMFSSVPESHDKFIQRMKSKSIQTKSLRLPECFCQIFVNAKLSPGLIKIQTLAGSNTFRLTIHNKPRDDQIGDSFVHVVINHSADEIHIPIGCFEHHFKDCHKSGCLTIKGGYNQSVAPREITSLPGARATTDCQDRSLRLRISVYKPNGIEAILPLNENEICGVLEEEDDGDDDADEEEVDDEEVEEDAVIVGNLHLLQPGTSRSVQRSRSYNVSVEAAEDGVVTFERKKKTLKMRYFKAEVRSYRIRKTKAVDDRFVLDGWREFMDEYGIGKNERCSFSYYTSPRFLVVRKTSCY</sequence>
<protein>
    <recommendedName>
        <fullName evidence="3">TF-B3 domain-containing protein</fullName>
    </recommendedName>
</protein>
<evidence type="ECO:0008006" key="3">
    <source>
        <dbReference type="Google" id="ProtNLM"/>
    </source>
</evidence>
<keyword evidence="2" id="KW-1185">Reference proteome</keyword>
<name>A0A5N6NCG1_9ASTR</name>